<dbReference type="GO" id="GO:0006269">
    <property type="term" value="P:DNA replication, synthesis of primer"/>
    <property type="evidence" value="ECO:0007669"/>
    <property type="project" value="TreeGrafter"/>
</dbReference>
<proteinExistence type="predicted"/>
<dbReference type="Gene3D" id="3.40.1360.10">
    <property type="match status" value="1"/>
</dbReference>
<dbReference type="Pfam" id="PF08275">
    <property type="entry name" value="DNAG_N"/>
    <property type="match status" value="1"/>
</dbReference>
<accession>A0AAX4Q595</accession>
<reference evidence="2 3" key="1">
    <citation type="submission" date="2024-04" db="EMBL/GenBank/DDBJ databases">
        <authorList>
            <person name="Wojcicki M."/>
            <person name="Srednicka P."/>
            <person name="Shymialevich D."/>
            <person name="Sokolowska B."/>
        </authorList>
    </citation>
    <scope>NUCLEOTIDE SEQUENCE [LARGE SCALE GENOMIC DNA]</scope>
</reference>
<dbReference type="PANTHER" id="PTHR30313">
    <property type="entry name" value="DNA PRIMASE"/>
    <property type="match status" value="1"/>
</dbReference>
<dbReference type="GO" id="GO:0008270">
    <property type="term" value="F:zinc ion binding"/>
    <property type="evidence" value="ECO:0007669"/>
    <property type="project" value="InterPro"/>
</dbReference>
<evidence type="ECO:0000313" key="2">
    <source>
        <dbReference type="EMBL" id="XAG95883.1"/>
    </source>
</evidence>
<dbReference type="InterPro" id="IPR034154">
    <property type="entry name" value="TOPRIM_DnaG/twinkle"/>
</dbReference>
<dbReference type="InterPro" id="IPR050219">
    <property type="entry name" value="DnaG_primase"/>
</dbReference>
<protein>
    <recommendedName>
        <fullName evidence="1">DNA primase DNAG catalytic core N-terminal domain-containing protein</fullName>
    </recommendedName>
</protein>
<feature type="domain" description="DNA primase DNAG catalytic core N-terminal" evidence="1">
    <location>
        <begin position="125"/>
        <end position="157"/>
    </location>
</feature>
<evidence type="ECO:0000259" key="1">
    <source>
        <dbReference type="Pfam" id="PF08275"/>
    </source>
</evidence>
<dbReference type="GO" id="GO:0003677">
    <property type="term" value="F:DNA binding"/>
    <property type="evidence" value="ECO:0007669"/>
    <property type="project" value="InterPro"/>
</dbReference>
<dbReference type="Proteomes" id="UP001437386">
    <property type="component" value="Segment"/>
</dbReference>
<dbReference type="Gene3D" id="3.90.580.10">
    <property type="entry name" value="Zinc finger, CHC2-type domain"/>
    <property type="match status" value="1"/>
</dbReference>
<dbReference type="InterPro" id="IPR013264">
    <property type="entry name" value="DNAG_N"/>
</dbReference>
<dbReference type="EMBL" id="PP579741">
    <property type="protein sequence ID" value="XAG95883.1"/>
    <property type="molecule type" value="Genomic_DNA"/>
</dbReference>
<name>A0AAX4Q595_9CAUD</name>
<organism evidence="2 3">
    <name type="scientific">Enterobacter phage KKP_3711</name>
    <dbReference type="NCBI Taxonomy" id="3109398"/>
    <lineage>
        <taxon>Viruses</taxon>
        <taxon>Duplodnaviria</taxon>
        <taxon>Heunggongvirae</taxon>
        <taxon>Uroviricota</taxon>
        <taxon>Caudoviricetes</taxon>
        <taxon>Demerecviridae</taxon>
        <taxon>Markadamsvirinae</taxon>
    </lineage>
</organism>
<dbReference type="CDD" id="cd01029">
    <property type="entry name" value="TOPRIM_primases"/>
    <property type="match status" value="1"/>
</dbReference>
<dbReference type="SUPFAM" id="SSF57783">
    <property type="entry name" value="Zinc beta-ribbon"/>
    <property type="match status" value="1"/>
</dbReference>
<dbReference type="InterPro" id="IPR036977">
    <property type="entry name" value="DNA_primase_Znf_CHC2"/>
</dbReference>
<dbReference type="InterPro" id="IPR037068">
    <property type="entry name" value="DNA_primase_core_N_sf"/>
</dbReference>
<keyword evidence="3" id="KW-1185">Reference proteome</keyword>
<dbReference type="Gene3D" id="3.90.980.10">
    <property type="entry name" value="DNA primase, catalytic core, N-terminal domain"/>
    <property type="match status" value="1"/>
</dbReference>
<dbReference type="SUPFAM" id="SSF56731">
    <property type="entry name" value="DNA primase core"/>
    <property type="match status" value="1"/>
</dbReference>
<gene>
    <name evidence="2" type="ORF">U7154_000116</name>
</gene>
<evidence type="ECO:0000313" key="3">
    <source>
        <dbReference type="Proteomes" id="UP001437386"/>
    </source>
</evidence>
<sequence>MNVLELLDLKGIEYKDTGGDILIRCLNPEHNDAHPSLRVDRETGVFHCLSCGYGKGIPSIFHYFNEDMLRQSPRLVTVKKRIKELLNQSNVLTIPDAAMMFEEEYRGIKPETFKKYFAFIHEEDWPDRIVFPITDATGKIVVFQGRSRQSSAPPKYLLKPKDISAPIFPLRYNQPILVLTEGMFDMLNLEDKGMENVSCCFGTHQFSNDNIADKFSSFILAGTRIVAILLDNDKAGNDAAEKLAKMIKFKTRLTPLVVNHLLPDNKDPGELSENEVKELDENIKKIVAKYLKNEV</sequence>
<dbReference type="PANTHER" id="PTHR30313:SF2">
    <property type="entry name" value="DNA PRIMASE"/>
    <property type="match status" value="1"/>
</dbReference>
<dbReference type="Pfam" id="PF13155">
    <property type="entry name" value="Toprim_2"/>
    <property type="match status" value="1"/>
</dbReference>